<keyword evidence="4" id="KW-1185">Reference proteome</keyword>
<dbReference type="InterPro" id="IPR017853">
    <property type="entry name" value="GH"/>
</dbReference>
<feature type="non-terminal residue" evidence="3">
    <location>
        <position position="1"/>
    </location>
</feature>
<evidence type="ECO:0000259" key="2">
    <source>
        <dbReference type="Pfam" id="PF13860"/>
    </source>
</evidence>
<protein>
    <submittedName>
        <fullName evidence="3">FlgD immunoglobulin-like domain containing protein</fullName>
    </submittedName>
</protein>
<dbReference type="InterPro" id="IPR002102">
    <property type="entry name" value="Cohesin_dom"/>
</dbReference>
<dbReference type="SUPFAM" id="SSF51445">
    <property type="entry name" value="(Trans)glycosidases"/>
    <property type="match status" value="1"/>
</dbReference>
<feature type="domain" description="FlgD/Vpr Ig-like" evidence="2">
    <location>
        <begin position="1298"/>
        <end position="1365"/>
    </location>
</feature>
<dbReference type="EMBL" id="JBHPEI010000057">
    <property type="protein sequence ID" value="MFC1800034.1"/>
    <property type="molecule type" value="Genomic_DNA"/>
</dbReference>
<evidence type="ECO:0000313" key="3">
    <source>
        <dbReference type="EMBL" id="MFC1800034.1"/>
    </source>
</evidence>
<gene>
    <name evidence="3" type="ORF">ACFL2Z_03880</name>
</gene>
<dbReference type="Gene3D" id="2.60.40.4070">
    <property type="match status" value="1"/>
</dbReference>
<dbReference type="CDD" id="cd08547">
    <property type="entry name" value="Type_II_cohesin"/>
    <property type="match status" value="2"/>
</dbReference>
<dbReference type="InterPro" id="IPR013783">
    <property type="entry name" value="Ig-like_fold"/>
</dbReference>
<sequence length="1377" mass="148250">WMTDFYTGQSLEWNELHWTGYFHGIGVYSLECAWKLDYIMELAREKGIYLQLVTQHHGQLNSTFTEAQWDENPYNTANGGMLSSPEQFFTNADAKDLYKRKARYTVARWGYATSILCWELWNEVLYTDNAGANVSAITDWHEEMAQYIQSIDPWEHMLTTSVSVNPTDAMSAAVWSLPEIDCTQPHLYVSEITNNIRNKIVSTWTYDKPVIVGEFGIAPIGNRFSDLDGTHIHNGIWSAAMTMTGAMTWWWDDYIHPNDLYYHYAGLSSFFQGEDLRDPTLDVLSLSVDGANGYGIGAGNCAYVWVQDPDHVFGGTPGGTLSGVTVDIPGMANGFYDVEYWNTFSGITTGTEVVECTGGTLSLDIPDFDLDLALKATLQVDGTSPSVTVIAPNGGETWYIDSFFDIMWTASDDVGVTSIDIMLSRDGGMTYPETIAAGETNDGTYSWQVTGTPGVNLRVKVIAYDAAANSGEDESDADFEIAAATSSAHFTIPKSVMENTAEFVKGWGPASITRSEAPDGLSMDFTFSGLTGDGTAIRDDFEVLNEYGQNPSTYNCDFSDFTGYSVRVENLDDAAVWVNLFINTGLYGGTHDTYWQIPEWAYVGPGETVTVSLDFDAAQADHISDNPVPNTGGDLGWADWGTYAINDYDRAQLTNIGFQVADFGKGANPNATLRFSPAVLPPVVVTLESITTVMKCADNITYQVNVDGSAVDLMGADYKLNYDTSKLSFVSATVGDLLNTAPGNIFTYVPNPDATGVLHINSSHLAAGVNGPGTIAEITFTSIGSTSPASTALTFSDTELRDSGNQTLPSTWTGASVVIDCVDPTISVTLDAPVSPWTCYNTAPTVDITAGDDYDLDCVSYDIDGGGYTDITCGISGTSYINNDWALPGFAGLSQGSHTYSFKAKDDAGNESTVASVTFTKDTIAPSAVTDFVATVGHNQVVLDWTNPGGDVDRIYLYRNDWTSYPGYGTADPGYPTVGGFDLQTDIGIIETYTDGFSDNTRGIYAYRAVVYDCAGNYSAAGSDDYDRATSYFLGDIASNAGSWGPNYDGLVSGFDYNPFSGCYWSAPPAGDCMEVDFAPTIEPTRGNFGIPVPDAYVDFDDLMIFAMNYGNVPPAPAPLSDPVWSVEFASAGAPMPGIELVSAGLAEDAGIYRLSLVEMSQVDGIVELALVVEGNEMFKGLSAEIEYDHGGLEFMSALPSEALLGGSRVLFMGGEVDGVLRVDFAALGSGVAIGGNGPVATLSFQRSGDSGSSVQITSADARDVENNVLILEFDGGAQVEPGMPAMFALRGNSPNPFTGSTEIHFDVPREASMSLRIYNIQGQLVRTLVDGSVSAGRYSETWDGLDGAGQSLPSGVYFVRMSADDYEHKAKILKLH</sequence>
<evidence type="ECO:0000313" key="4">
    <source>
        <dbReference type="Proteomes" id="UP001594288"/>
    </source>
</evidence>
<dbReference type="NCBIfam" id="TIGR04183">
    <property type="entry name" value="Por_Secre_tail"/>
    <property type="match status" value="1"/>
</dbReference>
<accession>A0ABV6YPP6</accession>
<dbReference type="InterPro" id="IPR026444">
    <property type="entry name" value="Secre_tail"/>
</dbReference>
<dbReference type="Gene3D" id="2.60.40.680">
    <property type="match status" value="2"/>
</dbReference>
<dbReference type="SUPFAM" id="SSF49384">
    <property type="entry name" value="Carbohydrate-binding domain"/>
    <property type="match status" value="1"/>
</dbReference>
<dbReference type="Pfam" id="PF00963">
    <property type="entry name" value="Cohesin"/>
    <property type="match status" value="1"/>
</dbReference>
<name>A0ABV6YPP6_UNCEI</name>
<comment type="caution">
    <text evidence="3">The sequence shown here is derived from an EMBL/GenBank/DDBJ whole genome shotgun (WGS) entry which is preliminary data.</text>
</comment>
<dbReference type="InterPro" id="IPR045053">
    <property type="entry name" value="MAN-like"/>
</dbReference>
<evidence type="ECO:0000259" key="1">
    <source>
        <dbReference type="Pfam" id="PF00963"/>
    </source>
</evidence>
<dbReference type="InterPro" id="IPR008965">
    <property type="entry name" value="CBM2/CBM3_carb-bd_dom_sf"/>
</dbReference>
<organism evidence="3 4">
    <name type="scientific">Eiseniibacteriota bacterium</name>
    <dbReference type="NCBI Taxonomy" id="2212470"/>
    <lineage>
        <taxon>Bacteria</taxon>
        <taxon>Candidatus Eiseniibacteriota</taxon>
    </lineage>
</organism>
<dbReference type="Gene3D" id="2.60.40.10">
    <property type="entry name" value="Immunoglobulins"/>
    <property type="match status" value="1"/>
</dbReference>
<dbReference type="Gene3D" id="3.20.20.80">
    <property type="entry name" value="Glycosidases"/>
    <property type="match status" value="1"/>
</dbReference>
<feature type="domain" description="Cohesin" evidence="1">
    <location>
        <begin position="695"/>
        <end position="806"/>
    </location>
</feature>
<reference evidence="3 4" key="1">
    <citation type="submission" date="2024-09" db="EMBL/GenBank/DDBJ databases">
        <authorList>
            <person name="D'Angelo T."/>
        </authorList>
    </citation>
    <scope>NUCLEOTIDE SEQUENCE [LARGE SCALE GENOMIC DNA]</scope>
    <source>
        <strain evidence="3">SAG AM-311-F02</strain>
    </source>
</reference>
<dbReference type="Proteomes" id="UP001594288">
    <property type="component" value="Unassembled WGS sequence"/>
</dbReference>
<dbReference type="Pfam" id="PF13860">
    <property type="entry name" value="FlgD_ig"/>
    <property type="match status" value="1"/>
</dbReference>
<proteinExistence type="predicted"/>
<dbReference type="PANTHER" id="PTHR31451">
    <property type="match status" value="1"/>
</dbReference>
<dbReference type="InterPro" id="IPR025965">
    <property type="entry name" value="FlgD/Vpr_Ig-like"/>
</dbReference>